<evidence type="ECO:0000256" key="3">
    <source>
        <dbReference type="ARBA" id="ARBA00022840"/>
    </source>
</evidence>
<dbReference type="InterPro" id="IPR027417">
    <property type="entry name" value="P-loop_NTPase"/>
</dbReference>
<feature type="domain" description="ABC transporter" evidence="4">
    <location>
        <begin position="2"/>
        <end position="218"/>
    </location>
</feature>
<dbReference type="InterPro" id="IPR003593">
    <property type="entry name" value="AAA+_ATPase"/>
</dbReference>
<organism evidence="5">
    <name type="scientific">hydrothermal vent metagenome</name>
    <dbReference type="NCBI Taxonomy" id="652676"/>
    <lineage>
        <taxon>unclassified sequences</taxon>
        <taxon>metagenomes</taxon>
        <taxon>ecological metagenomes</taxon>
    </lineage>
</organism>
<keyword evidence="3" id="KW-0067">ATP-binding</keyword>
<dbReference type="PANTHER" id="PTHR19211:SF14">
    <property type="entry name" value="ATP-BINDING CASSETTE SUB-FAMILY F MEMBER 1"/>
    <property type="match status" value="1"/>
</dbReference>
<evidence type="ECO:0000259" key="4">
    <source>
        <dbReference type="PROSITE" id="PS50893"/>
    </source>
</evidence>
<dbReference type="AlphaFoldDB" id="A0A3B1DBL0"/>
<proteinExistence type="predicted"/>
<dbReference type="InterPro" id="IPR003439">
    <property type="entry name" value="ABC_transporter-like_ATP-bd"/>
</dbReference>
<reference evidence="5" key="1">
    <citation type="submission" date="2018-06" db="EMBL/GenBank/DDBJ databases">
        <authorList>
            <person name="Zhirakovskaya E."/>
        </authorList>
    </citation>
    <scope>NUCLEOTIDE SEQUENCE</scope>
</reference>
<name>A0A3B1DBL0_9ZZZZ</name>
<accession>A0A3B1DBL0</accession>
<dbReference type="SMART" id="SM00382">
    <property type="entry name" value="AAA"/>
    <property type="match status" value="2"/>
</dbReference>
<dbReference type="CDD" id="cd03221">
    <property type="entry name" value="ABCF_EF-3"/>
    <property type="match status" value="1"/>
</dbReference>
<dbReference type="GO" id="GO:0005524">
    <property type="term" value="F:ATP binding"/>
    <property type="evidence" value="ECO:0007669"/>
    <property type="project" value="UniProtKB-KW"/>
</dbReference>
<evidence type="ECO:0000313" key="5">
    <source>
        <dbReference type="EMBL" id="VAX29175.1"/>
    </source>
</evidence>
<dbReference type="Pfam" id="PF12848">
    <property type="entry name" value="ABC_tran_Xtn"/>
    <property type="match status" value="1"/>
</dbReference>
<dbReference type="PANTHER" id="PTHR19211">
    <property type="entry name" value="ATP-BINDING TRANSPORT PROTEIN-RELATED"/>
    <property type="match status" value="1"/>
</dbReference>
<sequence length="425" mass="47947">MIQVNSLDKSYGQQVVFDNVSFTINSGERVGFVGRNGHGKTTLFRMILGQEHPDSGTISIPAGYSIGHLSQHIRFEEDTVLKEACLSLPDQEDGIDETYKAETVLAGLGFPGDDLNLHPMELSGGYQVRLNLAKVLVSDPNILLLDEPTNYLDIVSMRWLARFLRGWQKELIIITHDRDFMDSVTTHTMAIHRCRIRKVPGSTEKLYQQLLLEEEVYEKTRTNDEKKRKETEQFINRFRAKATKARAVQSRVKALQKKEQLEELSEIKKLAFTFNSAPFTGRQLMEVKDLSFGFEPDGSLLIENLNFYVGKKDRIAIIGKNGKGKTTLLNLLAGELSPVGGYIRCPRDLKLAYFGQTNINRLNLRKTVEEEIMDVHPEHHRGAARSICGAMMFPGDHALKKVGVLSGGEKSRLLPRKLLDTPSYS</sequence>
<evidence type="ECO:0000256" key="1">
    <source>
        <dbReference type="ARBA" id="ARBA00022737"/>
    </source>
</evidence>
<dbReference type="Pfam" id="PF00005">
    <property type="entry name" value="ABC_tran"/>
    <property type="match status" value="2"/>
</dbReference>
<protein>
    <submittedName>
        <fullName evidence="5">Bis-ABC ATPase YheS</fullName>
    </submittedName>
</protein>
<feature type="non-terminal residue" evidence="5">
    <location>
        <position position="425"/>
    </location>
</feature>
<keyword evidence="2" id="KW-0547">Nucleotide-binding</keyword>
<dbReference type="EMBL" id="UOGH01000108">
    <property type="protein sequence ID" value="VAX29175.1"/>
    <property type="molecule type" value="Genomic_DNA"/>
</dbReference>
<dbReference type="InterPro" id="IPR032781">
    <property type="entry name" value="ABC_tran_Xtn"/>
</dbReference>
<evidence type="ECO:0000256" key="2">
    <source>
        <dbReference type="ARBA" id="ARBA00022741"/>
    </source>
</evidence>
<dbReference type="InterPro" id="IPR050611">
    <property type="entry name" value="ABCF"/>
</dbReference>
<dbReference type="SUPFAM" id="SSF52540">
    <property type="entry name" value="P-loop containing nucleoside triphosphate hydrolases"/>
    <property type="match status" value="2"/>
</dbReference>
<dbReference type="Gene3D" id="3.40.50.300">
    <property type="entry name" value="P-loop containing nucleotide triphosphate hydrolases"/>
    <property type="match status" value="2"/>
</dbReference>
<keyword evidence="1" id="KW-0677">Repeat</keyword>
<gene>
    <name evidence="5" type="ORF">MNBD_NITROSPIRAE02-740</name>
</gene>
<dbReference type="PROSITE" id="PS50893">
    <property type="entry name" value="ABC_TRANSPORTER_2"/>
    <property type="match status" value="1"/>
</dbReference>
<dbReference type="GO" id="GO:0016887">
    <property type="term" value="F:ATP hydrolysis activity"/>
    <property type="evidence" value="ECO:0007669"/>
    <property type="project" value="InterPro"/>
</dbReference>